<gene>
    <name evidence="1" type="ORF">B4067_1980</name>
</gene>
<dbReference type="Proteomes" id="UP000031970">
    <property type="component" value="Unassembled WGS sequence"/>
</dbReference>
<evidence type="ECO:0000313" key="1">
    <source>
        <dbReference type="EMBL" id="KIL31336.1"/>
    </source>
</evidence>
<protein>
    <submittedName>
        <fullName evidence="1">Uncharacterized protein</fullName>
    </submittedName>
</protein>
<evidence type="ECO:0000313" key="2">
    <source>
        <dbReference type="Proteomes" id="UP000031970"/>
    </source>
</evidence>
<dbReference type="RefSeq" id="WP_033880527.1">
    <property type="nucleotide sequence ID" value="NZ_JSXS01000062.1"/>
</dbReference>
<name>A0ABD3ZSY0_BACIU</name>
<dbReference type="AlphaFoldDB" id="A0ABD3ZSY0"/>
<comment type="caution">
    <text evidence="1">The sequence shown here is derived from an EMBL/GenBank/DDBJ whole genome shotgun (WGS) entry which is preliminary data.</text>
</comment>
<proteinExistence type="predicted"/>
<sequence>MNILKPAQRRIHKTAAAEYNVQCHLPKKQVAGWINYVALPEMIQTYLRLSLT</sequence>
<organism evidence="1 2">
    <name type="scientific">Bacillus subtilis subsp. subtilis</name>
    <dbReference type="NCBI Taxonomy" id="135461"/>
    <lineage>
        <taxon>Bacteria</taxon>
        <taxon>Bacillati</taxon>
        <taxon>Bacillota</taxon>
        <taxon>Bacilli</taxon>
        <taxon>Bacillales</taxon>
        <taxon>Bacillaceae</taxon>
        <taxon>Bacillus</taxon>
    </lineage>
</organism>
<reference evidence="1 2" key="1">
    <citation type="submission" date="2014-11" db="EMBL/GenBank/DDBJ databases">
        <title>Draft Genome Sequences of Nine Bacillus subtilis Strains that Form Spores with High Heat-Resistance.</title>
        <authorList>
            <person name="Krawcyk A.O."/>
            <person name="Berendsen E.M."/>
            <person name="de Jong A."/>
            <person name="Holsappel S."/>
            <person name="Eijlander R.T."/>
            <person name="Wells-Bennik M."/>
            <person name="Kuipers O.P."/>
        </authorList>
    </citation>
    <scope>NUCLEOTIDE SEQUENCE [LARGE SCALE GENOMIC DNA]</scope>
    <source>
        <strain evidence="1 2">B4067</strain>
    </source>
</reference>
<dbReference type="EMBL" id="JSXS01000062">
    <property type="protein sequence ID" value="KIL31336.1"/>
    <property type="molecule type" value="Genomic_DNA"/>
</dbReference>
<accession>A0ABD3ZSY0</accession>